<sequence>MAYDRYVAICNPLRYTSLMTKNLCNILVAGSWLLCSLHSVMQVGMVSPLEFCGSNLIPALFCDLPPLLKLVCSDTTTYQWLVYTEGSLVTMSPFMFTVISYVSIVSKILKIRSAQGRMRAFSTCSSHLSVVTLFFGSIFFIYFRPFSVNALNQERVVTVVYTIVTPMLNPFIYTFRK</sequence>
<protein>
    <submittedName>
        <fullName evidence="12">Olfactory receptor</fullName>
    </submittedName>
</protein>
<dbReference type="GO" id="GO:0004984">
    <property type="term" value="F:olfactory receptor activity"/>
    <property type="evidence" value="ECO:0007669"/>
    <property type="project" value="InterPro"/>
</dbReference>
<evidence type="ECO:0000256" key="3">
    <source>
        <dbReference type="ARBA" id="ARBA00022692"/>
    </source>
</evidence>
<evidence type="ECO:0000256" key="6">
    <source>
        <dbReference type="ARBA" id="ARBA00023040"/>
    </source>
</evidence>
<name>Q6RZ02_AMBTI</name>
<keyword evidence="9" id="KW-0807">Transducer</keyword>
<feature type="non-terminal residue" evidence="12">
    <location>
        <position position="177"/>
    </location>
</feature>
<evidence type="ECO:0000256" key="2">
    <source>
        <dbReference type="ARBA" id="ARBA00022475"/>
    </source>
</evidence>
<dbReference type="InterPro" id="IPR050516">
    <property type="entry name" value="Olfactory_GPCR"/>
</dbReference>
<feature type="transmembrane region" description="Helical" evidence="10">
    <location>
        <begin position="88"/>
        <end position="109"/>
    </location>
</feature>
<keyword evidence="2" id="KW-1003">Cell membrane</keyword>
<keyword evidence="5 10" id="KW-1133">Transmembrane helix</keyword>
<evidence type="ECO:0000256" key="4">
    <source>
        <dbReference type="ARBA" id="ARBA00022725"/>
    </source>
</evidence>
<dbReference type="AlphaFoldDB" id="Q6RZ02"/>
<keyword evidence="8 12" id="KW-0675">Receptor</keyword>
<dbReference type="GO" id="GO:0004930">
    <property type="term" value="F:G protein-coupled receptor activity"/>
    <property type="evidence" value="ECO:0007669"/>
    <property type="project" value="UniProtKB-KW"/>
</dbReference>
<accession>Q6RZ02</accession>
<comment type="subcellular location">
    <subcellularLocation>
        <location evidence="1">Cell membrane</location>
        <topology evidence="1">Multi-pass membrane protein</topology>
    </subcellularLocation>
</comment>
<dbReference type="EMBL" id="AY485169">
    <property type="protein sequence ID" value="AAR22977.2"/>
    <property type="molecule type" value="mRNA"/>
</dbReference>
<feature type="transmembrane region" description="Helical" evidence="10">
    <location>
        <begin position="155"/>
        <end position="175"/>
    </location>
</feature>
<keyword evidence="7 10" id="KW-0472">Membrane</keyword>
<evidence type="ECO:0000256" key="7">
    <source>
        <dbReference type="ARBA" id="ARBA00023136"/>
    </source>
</evidence>
<dbReference type="SUPFAM" id="SSF81321">
    <property type="entry name" value="Family A G protein-coupled receptor-like"/>
    <property type="match status" value="1"/>
</dbReference>
<dbReference type="GO" id="GO:0005886">
    <property type="term" value="C:plasma membrane"/>
    <property type="evidence" value="ECO:0007669"/>
    <property type="project" value="UniProtKB-SubCell"/>
</dbReference>
<evidence type="ECO:0000259" key="11">
    <source>
        <dbReference type="PROSITE" id="PS50262"/>
    </source>
</evidence>
<evidence type="ECO:0000256" key="1">
    <source>
        <dbReference type="ARBA" id="ARBA00004651"/>
    </source>
</evidence>
<keyword evidence="6" id="KW-0297">G-protein coupled receptor</keyword>
<proteinExistence type="evidence at transcript level"/>
<dbReference type="PROSITE" id="PS50262">
    <property type="entry name" value="G_PROTEIN_RECEP_F1_2"/>
    <property type="match status" value="1"/>
</dbReference>
<dbReference type="InterPro" id="IPR000725">
    <property type="entry name" value="Olfact_rcpt"/>
</dbReference>
<dbReference type="InterPro" id="IPR017452">
    <property type="entry name" value="GPCR_Rhodpsn_7TM"/>
</dbReference>
<dbReference type="Pfam" id="PF13853">
    <property type="entry name" value="7tm_4"/>
    <property type="match status" value="1"/>
</dbReference>
<organism evidence="12">
    <name type="scientific">Ambystoma tigrinum</name>
    <name type="common">Eastern tiger salamander</name>
    <dbReference type="NCBI Taxonomy" id="8305"/>
    <lineage>
        <taxon>Eukaryota</taxon>
        <taxon>Metazoa</taxon>
        <taxon>Chordata</taxon>
        <taxon>Craniata</taxon>
        <taxon>Vertebrata</taxon>
        <taxon>Euteleostomi</taxon>
        <taxon>Amphibia</taxon>
        <taxon>Batrachia</taxon>
        <taxon>Caudata</taxon>
        <taxon>Salamandroidea</taxon>
        <taxon>Ambystomatidae</taxon>
        <taxon>Ambystoma</taxon>
    </lineage>
</organism>
<feature type="domain" description="G-protein coupled receptors family 1 profile" evidence="11">
    <location>
        <begin position="1"/>
        <end position="173"/>
    </location>
</feature>
<evidence type="ECO:0000313" key="12">
    <source>
        <dbReference type="EMBL" id="AAR22977.2"/>
    </source>
</evidence>
<keyword evidence="3 10" id="KW-0812">Transmembrane</keyword>
<evidence type="ECO:0000256" key="5">
    <source>
        <dbReference type="ARBA" id="ARBA00022989"/>
    </source>
</evidence>
<feature type="transmembrane region" description="Helical" evidence="10">
    <location>
        <begin position="121"/>
        <end position="143"/>
    </location>
</feature>
<feature type="transmembrane region" description="Helical" evidence="10">
    <location>
        <begin position="23"/>
        <end position="41"/>
    </location>
</feature>
<dbReference type="PANTHER" id="PTHR26452">
    <property type="entry name" value="OLFACTORY RECEPTOR"/>
    <property type="match status" value="1"/>
</dbReference>
<evidence type="ECO:0000256" key="8">
    <source>
        <dbReference type="ARBA" id="ARBA00023170"/>
    </source>
</evidence>
<keyword evidence="4" id="KW-0552">Olfaction</keyword>
<reference evidence="12" key="1">
    <citation type="submission" date="2003-11" db="EMBL/GenBank/DDBJ databases">
        <title>Olfactory Receptor Gene Expression in Tiger Salamander Olfactory Epithelium.</title>
        <authorList>
            <person name="Marchand J.E."/>
            <person name="Yang X."/>
            <person name="Chikaraishi D."/>
            <person name="Krieger J."/>
            <person name="Breer H."/>
            <person name="Kauer J.S."/>
        </authorList>
    </citation>
    <scope>NUCLEOTIDE SEQUENCE</scope>
    <source>
        <tissue evidence="12">Olfactory epithelium</tissue>
    </source>
</reference>
<evidence type="ECO:0000256" key="9">
    <source>
        <dbReference type="ARBA" id="ARBA00023224"/>
    </source>
</evidence>
<dbReference type="FunFam" id="1.20.1070.10:FF:000015">
    <property type="entry name" value="Olfactory receptor"/>
    <property type="match status" value="1"/>
</dbReference>
<dbReference type="PRINTS" id="PR00245">
    <property type="entry name" value="OLFACTORYR"/>
</dbReference>
<keyword evidence="4" id="KW-0716">Sensory transduction</keyword>
<dbReference type="Gene3D" id="1.20.1070.10">
    <property type="entry name" value="Rhodopsin 7-helix transmembrane proteins"/>
    <property type="match status" value="1"/>
</dbReference>
<evidence type="ECO:0000256" key="10">
    <source>
        <dbReference type="SAM" id="Phobius"/>
    </source>
</evidence>